<gene>
    <name evidence="1" type="ORF">RPERSI_LOCUS17689</name>
</gene>
<accession>A0ACA9R844</accession>
<evidence type="ECO:0000313" key="2">
    <source>
        <dbReference type="Proteomes" id="UP000789920"/>
    </source>
</evidence>
<organism evidence="1 2">
    <name type="scientific">Racocetra persica</name>
    <dbReference type="NCBI Taxonomy" id="160502"/>
    <lineage>
        <taxon>Eukaryota</taxon>
        <taxon>Fungi</taxon>
        <taxon>Fungi incertae sedis</taxon>
        <taxon>Mucoromycota</taxon>
        <taxon>Glomeromycotina</taxon>
        <taxon>Glomeromycetes</taxon>
        <taxon>Diversisporales</taxon>
        <taxon>Gigasporaceae</taxon>
        <taxon>Racocetra</taxon>
    </lineage>
</organism>
<comment type="caution">
    <text evidence="1">The sequence shown here is derived from an EMBL/GenBank/DDBJ whole genome shotgun (WGS) entry which is preliminary data.</text>
</comment>
<dbReference type="EMBL" id="CAJVQC010045687">
    <property type="protein sequence ID" value="CAG8781728.1"/>
    <property type="molecule type" value="Genomic_DNA"/>
</dbReference>
<keyword evidence="2" id="KW-1185">Reference proteome</keyword>
<reference evidence="1" key="1">
    <citation type="submission" date="2021-06" db="EMBL/GenBank/DDBJ databases">
        <authorList>
            <person name="Kallberg Y."/>
            <person name="Tangrot J."/>
            <person name="Rosling A."/>
        </authorList>
    </citation>
    <scope>NUCLEOTIDE SEQUENCE</scope>
    <source>
        <strain evidence="1">MA461A</strain>
    </source>
</reference>
<protein>
    <submittedName>
        <fullName evidence="1">20406_t:CDS:1</fullName>
    </submittedName>
</protein>
<name>A0ACA9R844_9GLOM</name>
<evidence type="ECO:0000313" key="1">
    <source>
        <dbReference type="EMBL" id="CAG8781728.1"/>
    </source>
</evidence>
<sequence length="155" mass="17238">MILNLIPLLVVAVAAYFIYTKFIAGKIDCPANNPNIQGLEKEEIKVAIKEGETKQKEIKDEVKQLEKERKEILASSDSDKNEKAKEKLEQKEEKMKELQEIETNLADLKTVDKGALLAKPAIAGLLKFVIGAGLAYFTAKPVIERWGSTPANRAE</sequence>
<dbReference type="Proteomes" id="UP000789920">
    <property type="component" value="Unassembled WGS sequence"/>
</dbReference>
<feature type="non-terminal residue" evidence="1">
    <location>
        <position position="155"/>
    </location>
</feature>
<proteinExistence type="predicted"/>